<sequence>MAASRNILQPRLRPSGWPVGSFNNYAEAQAAVDALSDRAFPVEELSIVGVDLMEVEKITGRLTWGRVLAGGAFGGAFWGLFMGLLLGLLGGPLWAPVIMGILMGAVFGLVFAAIGYGATGGQRDFSSQTQIIAGRYDVLCSANRATEARNIIASLNDPQVAVEDAPVTADTSEPEIAGEDSPVEK</sequence>
<keyword evidence="5" id="KW-1185">Reference proteome</keyword>
<dbReference type="RefSeq" id="WP_284826200.1">
    <property type="nucleotide sequence ID" value="NZ_CP126969.1"/>
</dbReference>
<dbReference type="EMBL" id="CP126969">
    <property type="protein sequence ID" value="WIM68578.1"/>
    <property type="molecule type" value="Genomic_DNA"/>
</dbReference>
<keyword evidence="2" id="KW-0472">Membrane</keyword>
<evidence type="ECO:0000259" key="3">
    <source>
        <dbReference type="Pfam" id="PF11181"/>
    </source>
</evidence>
<feature type="region of interest" description="Disordered" evidence="1">
    <location>
        <begin position="163"/>
        <end position="185"/>
    </location>
</feature>
<organism evidence="4 5">
    <name type="scientific">Corynebacterium breve</name>
    <dbReference type="NCBI Taxonomy" id="3049799"/>
    <lineage>
        <taxon>Bacteria</taxon>
        <taxon>Bacillati</taxon>
        <taxon>Actinomycetota</taxon>
        <taxon>Actinomycetes</taxon>
        <taxon>Mycobacteriales</taxon>
        <taxon>Corynebacteriaceae</taxon>
        <taxon>Corynebacterium</taxon>
    </lineage>
</organism>
<dbReference type="Pfam" id="PF11181">
    <property type="entry name" value="YflT"/>
    <property type="match status" value="1"/>
</dbReference>
<proteinExistence type="predicted"/>
<feature type="transmembrane region" description="Helical" evidence="2">
    <location>
        <begin position="67"/>
        <end position="88"/>
    </location>
</feature>
<feature type="transmembrane region" description="Helical" evidence="2">
    <location>
        <begin position="94"/>
        <end position="118"/>
    </location>
</feature>
<dbReference type="InterPro" id="IPR025889">
    <property type="entry name" value="GSP17M-like_dom"/>
</dbReference>
<name>A0ABY8VGF2_9CORY</name>
<protein>
    <submittedName>
        <fullName evidence="4">Magnesium transporter</fullName>
    </submittedName>
</protein>
<keyword evidence="2" id="KW-1133">Transmembrane helix</keyword>
<evidence type="ECO:0000256" key="2">
    <source>
        <dbReference type="SAM" id="Phobius"/>
    </source>
</evidence>
<evidence type="ECO:0000256" key="1">
    <source>
        <dbReference type="SAM" id="MobiDB-lite"/>
    </source>
</evidence>
<gene>
    <name evidence="4" type="ORF">QP027_04075</name>
</gene>
<feature type="domain" description="General stress protein 17M-like" evidence="3">
    <location>
        <begin position="19"/>
        <end position="90"/>
    </location>
</feature>
<evidence type="ECO:0000313" key="5">
    <source>
        <dbReference type="Proteomes" id="UP001225598"/>
    </source>
</evidence>
<evidence type="ECO:0000313" key="4">
    <source>
        <dbReference type="EMBL" id="WIM68578.1"/>
    </source>
</evidence>
<dbReference type="Proteomes" id="UP001225598">
    <property type="component" value="Chromosome"/>
</dbReference>
<reference evidence="4 5" key="1">
    <citation type="submission" date="2023-05" db="EMBL/GenBank/DDBJ databases">
        <title>Corynebacterium suedekumii sp. nov. and Corynebacterium breve sp. nov. isolated from raw cow's milk.</title>
        <authorList>
            <person name="Baer M.K."/>
            <person name="Mehl L."/>
            <person name="Hellmuth R."/>
            <person name="Marke G."/>
            <person name="Lipski A."/>
        </authorList>
    </citation>
    <scope>NUCLEOTIDE SEQUENCE [LARGE SCALE GENOMIC DNA]</scope>
    <source>
        <strain evidence="4 5">R4</strain>
    </source>
</reference>
<accession>A0ABY8VGF2</accession>
<keyword evidence="2" id="KW-0812">Transmembrane</keyword>